<dbReference type="InterPro" id="IPR006664">
    <property type="entry name" value="OMP_bac"/>
</dbReference>
<dbReference type="PRINTS" id="PR01021">
    <property type="entry name" value="OMPADOMAIN"/>
</dbReference>
<dbReference type="InterPro" id="IPR050330">
    <property type="entry name" value="Bact_OuterMem_StrucFunc"/>
</dbReference>
<comment type="subcellular location">
    <subcellularLocation>
        <location evidence="1">Cell outer membrane</location>
    </subcellularLocation>
</comment>
<feature type="compositionally biased region" description="Basic and acidic residues" evidence="4">
    <location>
        <begin position="1"/>
        <end position="10"/>
    </location>
</feature>
<organism evidence="7 8">
    <name type="scientific">Pseudomonas nitroreducens</name>
    <dbReference type="NCBI Taxonomy" id="46680"/>
    <lineage>
        <taxon>Bacteria</taxon>
        <taxon>Pseudomonadati</taxon>
        <taxon>Pseudomonadota</taxon>
        <taxon>Gammaproteobacteria</taxon>
        <taxon>Pseudomonadales</taxon>
        <taxon>Pseudomonadaceae</taxon>
        <taxon>Pseudomonas</taxon>
    </lineage>
</organism>
<evidence type="ECO:0000256" key="3">
    <source>
        <dbReference type="PROSITE-ProRule" id="PRU00473"/>
    </source>
</evidence>
<dbReference type="GO" id="GO:0009279">
    <property type="term" value="C:cell outer membrane"/>
    <property type="evidence" value="ECO:0007669"/>
    <property type="project" value="UniProtKB-SubCell"/>
</dbReference>
<feature type="region of interest" description="Disordered" evidence="4">
    <location>
        <begin position="1"/>
        <end position="20"/>
    </location>
</feature>
<feature type="compositionally biased region" description="Basic and acidic residues" evidence="4">
    <location>
        <begin position="404"/>
        <end position="413"/>
    </location>
</feature>
<dbReference type="SUPFAM" id="SSF103088">
    <property type="entry name" value="OmpA-like"/>
    <property type="match status" value="1"/>
</dbReference>
<evidence type="ECO:0000313" key="8">
    <source>
        <dbReference type="Proteomes" id="UP000198145"/>
    </source>
</evidence>
<dbReference type="PANTHER" id="PTHR30329:SF20">
    <property type="entry name" value="EXPORTED PROTEIN"/>
    <property type="match status" value="1"/>
</dbReference>
<gene>
    <name evidence="7" type="ORF">CEG18_15220</name>
</gene>
<name>A0A246F7Z5_PSENT</name>
<dbReference type="eggNOG" id="COG2885">
    <property type="taxonomic scope" value="Bacteria"/>
</dbReference>
<evidence type="ECO:0000256" key="4">
    <source>
        <dbReference type="SAM" id="MobiDB-lite"/>
    </source>
</evidence>
<feature type="domain" description="OmpA-like" evidence="6">
    <location>
        <begin position="302"/>
        <end position="420"/>
    </location>
</feature>
<evidence type="ECO:0000259" key="6">
    <source>
        <dbReference type="PROSITE" id="PS51123"/>
    </source>
</evidence>
<dbReference type="AlphaFoldDB" id="A0A246F7Z5"/>
<keyword evidence="5" id="KW-1133">Transmembrane helix</keyword>
<dbReference type="PROSITE" id="PS51123">
    <property type="entry name" value="OMPA_2"/>
    <property type="match status" value="1"/>
</dbReference>
<feature type="region of interest" description="Disordered" evidence="4">
    <location>
        <begin position="188"/>
        <end position="222"/>
    </location>
</feature>
<keyword evidence="2 3" id="KW-0472">Membrane</keyword>
<dbReference type="InterPro" id="IPR006665">
    <property type="entry name" value="OmpA-like"/>
</dbReference>
<sequence length="426" mass="46532">MSAIEEKLRLGGDPQGSEPSAALGRELAKLSHPARPDMDWARVERLCLAQFREHGMELQAVAAFVLARAQLRGPAGLDDGLGLLERLLQRDWERLWPPALSVRLEMLGWLLTELRPWLRGLQLSAEDLPELLRLDDQLKRLEQLLGRHEAEPLPPLQALRGQLQGLLRRLAPDAATAEAVVAPRAAADEETTAAAPNPVAAKALPPVSPNRRRTPRKPRSEAPAVVVLKLDSAQPPVEQPPARKRRPFRAWLLLLVALLALTGLFIWAHSHWQGAKGLGDPLQPAASSPVTGPASEERVRSAPVAPIRLDGQLLFPPGKAELKPDSTKVLVNSLINIKAQPGWLIVITGHSDSTGDPQRNLELSRNRAAAVRDWMQRMGDIPDDCFVVRGAGASEPVATEDSEEGRNANRRVEITLTPEGGACEKR</sequence>
<dbReference type="CDD" id="cd07185">
    <property type="entry name" value="OmpA_C-like"/>
    <property type="match status" value="1"/>
</dbReference>
<dbReference type="PANTHER" id="PTHR30329">
    <property type="entry name" value="STATOR ELEMENT OF FLAGELLAR MOTOR COMPLEX"/>
    <property type="match status" value="1"/>
</dbReference>
<keyword evidence="7" id="KW-0282">Flagellum</keyword>
<dbReference type="Proteomes" id="UP000198145">
    <property type="component" value="Unassembled WGS sequence"/>
</dbReference>
<dbReference type="InterPro" id="IPR010657">
    <property type="entry name" value="ImpA_N"/>
</dbReference>
<evidence type="ECO:0000256" key="1">
    <source>
        <dbReference type="ARBA" id="ARBA00004442"/>
    </source>
</evidence>
<proteinExistence type="predicted"/>
<feature type="transmembrane region" description="Helical" evidence="5">
    <location>
        <begin position="250"/>
        <end position="268"/>
    </location>
</feature>
<dbReference type="Pfam" id="PF06812">
    <property type="entry name" value="ImpA_N"/>
    <property type="match status" value="1"/>
</dbReference>
<protein>
    <submittedName>
        <fullName evidence="7">Flagellar motor protein MotB</fullName>
    </submittedName>
</protein>
<comment type="caution">
    <text evidence="7">The sequence shown here is derived from an EMBL/GenBank/DDBJ whole genome shotgun (WGS) entry which is preliminary data.</text>
</comment>
<accession>A0A246F7Z5</accession>
<dbReference type="EMBL" id="NJBA01000005">
    <property type="protein sequence ID" value="OWP49790.1"/>
    <property type="molecule type" value="Genomic_DNA"/>
</dbReference>
<dbReference type="InterPro" id="IPR036737">
    <property type="entry name" value="OmpA-like_sf"/>
</dbReference>
<dbReference type="Gene3D" id="3.30.1330.60">
    <property type="entry name" value="OmpA-like domain"/>
    <property type="match status" value="1"/>
</dbReference>
<feature type="compositionally biased region" description="Low complexity" evidence="4">
    <location>
        <begin position="192"/>
        <end position="205"/>
    </location>
</feature>
<evidence type="ECO:0000313" key="7">
    <source>
        <dbReference type="EMBL" id="OWP49790.1"/>
    </source>
</evidence>
<dbReference type="RefSeq" id="WP_088418391.1">
    <property type="nucleotide sequence ID" value="NZ_NJBA01000005.1"/>
</dbReference>
<feature type="region of interest" description="Disordered" evidence="4">
    <location>
        <begin position="393"/>
        <end position="426"/>
    </location>
</feature>
<dbReference type="Pfam" id="PF00691">
    <property type="entry name" value="OmpA"/>
    <property type="match status" value="1"/>
</dbReference>
<reference evidence="7 8" key="1">
    <citation type="submission" date="2017-06" db="EMBL/GenBank/DDBJ databases">
        <title>Draft genome of Pseudomonas nitroreducens DF05.</title>
        <authorList>
            <person name="Iyer R."/>
        </authorList>
    </citation>
    <scope>NUCLEOTIDE SEQUENCE [LARGE SCALE GENOMIC DNA]</scope>
    <source>
        <strain evidence="7 8">DF05</strain>
    </source>
</reference>
<evidence type="ECO:0000256" key="5">
    <source>
        <dbReference type="SAM" id="Phobius"/>
    </source>
</evidence>
<keyword evidence="7" id="KW-0966">Cell projection</keyword>
<keyword evidence="7" id="KW-0969">Cilium</keyword>
<evidence type="ECO:0000256" key="2">
    <source>
        <dbReference type="ARBA" id="ARBA00023136"/>
    </source>
</evidence>
<dbReference type="eggNOG" id="COG3515">
    <property type="taxonomic scope" value="Bacteria"/>
</dbReference>
<keyword evidence="5" id="KW-0812">Transmembrane</keyword>